<dbReference type="EMBL" id="SRRU01000020">
    <property type="protein sequence ID" value="TGN73444.1"/>
    <property type="molecule type" value="Genomic_DNA"/>
</dbReference>
<sequence length="90" mass="9907">MLSFDSGNIAALAVARWRKSDGSNLDAIFSTRYKLADARAALPRPQFRRMEAQPSFDGKRFHCAYNGYIQELPLAVEGDGLCTGNTVRPG</sequence>
<organism evidence="1 2">
    <name type="scientific">Streptomyces griseoluteus</name>
    <dbReference type="NCBI Taxonomy" id="29306"/>
    <lineage>
        <taxon>Bacteria</taxon>
        <taxon>Bacillati</taxon>
        <taxon>Actinomycetota</taxon>
        <taxon>Actinomycetes</taxon>
        <taxon>Kitasatosporales</taxon>
        <taxon>Streptomycetaceae</taxon>
        <taxon>Streptomyces</taxon>
    </lineage>
</organism>
<accession>A0A4Z1CX23</accession>
<evidence type="ECO:0000313" key="1">
    <source>
        <dbReference type="EMBL" id="TGN73444.1"/>
    </source>
</evidence>
<evidence type="ECO:0000313" key="2">
    <source>
        <dbReference type="Proteomes" id="UP000298513"/>
    </source>
</evidence>
<dbReference type="Proteomes" id="UP000298513">
    <property type="component" value="Unassembled WGS sequence"/>
</dbReference>
<reference evidence="1 2" key="1">
    <citation type="submission" date="2019-04" db="EMBL/GenBank/DDBJ databases">
        <title>Streptomyces sp. nov. Bv016 isolated from bark of Buahinia variegata.</title>
        <authorList>
            <person name="Kanchanasin P."/>
            <person name="Tanasupawat S."/>
            <person name="Yuki M."/>
            <person name="Kudo T."/>
        </authorList>
    </citation>
    <scope>NUCLEOTIDE SEQUENCE [LARGE SCALE GENOMIC DNA]</scope>
    <source>
        <strain evidence="1 2">JCM 4765</strain>
    </source>
</reference>
<dbReference type="AlphaFoldDB" id="A0A4Z1CX23"/>
<dbReference type="RefSeq" id="WP_135794695.1">
    <property type="nucleotide sequence ID" value="NZ_BNBQ01000016.1"/>
</dbReference>
<gene>
    <name evidence="1" type="ORF">E5082_31915</name>
</gene>
<name>A0A4Z1CX23_STRGP</name>
<proteinExistence type="predicted"/>
<comment type="caution">
    <text evidence="1">The sequence shown here is derived from an EMBL/GenBank/DDBJ whole genome shotgun (WGS) entry which is preliminary data.</text>
</comment>
<dbReference type="GeneID" id="91534429"/>
<protein>
    <submittedName>
        <fullName evidence="1">Uncharacterized protein</fullName>
    </submittedName>
</protein>
<keyword evidence="2" id="KW-1185">Reference proteome</keyword>